<dbReference type="AlphaFoldDB" id="A0A0A8Z5W0"/>
<organism evidence="1">
    <name type="scientific">Arundo donax</name>
    <name type="common">Giant reed</name>
    <name type="synonym">Donax arundinaceus</name>
    <dbReference type="NCBI Taxonomy" id="35708"/>
    <lineage>
        <taxon>Eukaryota</taxon>
        <taxon>Viridiplantae</taxon>
        <taxon>Streptophyta</taxon>
        <taxon>Embryophyta</taxon>
        <taxon>Tracheophyta</taxon>
        <taxon>Spermatophyta</taxon>
        <taxon>Magnoliopsida</taxon>
        <taxon>Liliopsida</taxon>
        <taxon>Poales</taxon>
        <taxon>Poaceae</taxon>
        <taxon>PACMAD clade</taxon>
        <taxon>Arundinoideae</taxon>
        <taxon>Arundineae</taxon>
        <taxon>Arundo</taxon>
    </lineage>
</organism>
<accession>A0A0A8Z5W0</accession>
<evidence type="ECO:0000313" key="1">
    <source>
        <dbReference type="EMBL" id="JAD30242.1"/>
    </source>
</evidence>
<name>A0A0A8Z5W0_ARUDO</name>
<proteinExistence type="predicted"/>
<dbReference type="EMBL" id="GBRH01267653">
    <property type="protein sequence ID" value="JAD30242.1"/>
    <property type="molecule type" value="Transcribed_RNA"/>
</dbReference>
<protein>
    <submittedName>
        <fullName evidence="1">Uncharacterized protein</fullName>
    </submittedName>
</protein>
<reference evidence="1" key="2">
    <citation type="journal article" date="2015" name="Data Brief">
        <title>Shoot transcriptome of the giant reed, Arundo donax.</title>
        <authorList>
            <person name="Barrero R.A."/>
            <person name="Guerrero F.D."/>
            <person name="Moolhuijzen P."/>
            <person name="Goolsby J.A."/>
            <person name="Tidwell J."/>
            <person name="Bellgard S.E."/>
            <person name="Bellgard M.I."/>
        </authorList>
    </citation>
    <scope>NUCLEOTIDE SEQUENCE</scope>
    <source>
        <tissue evidence="1">Shoot tissue taken approximately 20 cm above the soil surface</tissue>
    </source>
</reference>
<sequence>MISSSVQLALSHILCQKQKAKEPLMQHIQKMFRIKEYEQHHLSCSQGKAKPCHAYDTTVGPPV</sequence>
<reference evidence="1" key="1">
    <citation type="submission" date="2014-09" db="EMBL/GenBank/DDBJ databases">
        <authorList>
            <person name="Magalhaes I.L.F."/>
            <person name="Oliveira U."/>
            <person name="Santos F.R."/>
            <person name="Vidigal T.H.D.A."/>
            <person name="Brescovit A.D."/>
            <person name="Santos A.J."/>
        </authorList>
    </citation>
    <scope>NUCLEOTIDE SEQUENCE</scope>
    <source>
        <tissue evidence="1">Shoot tissue taken approximately 20 cm above the soil surface</tissue>
    </source>
</reference>